<dbReference type="OrthoDB" id="2596605at2759"/>
<organism evidence="2 3">
    <name type="scientific">Rhodotorula toruloides</name>
    <name type="common">Yeast</name>
    <name type="synonym">Rhodosporidium toruloides</name>
    <dbReference type="NCBI Taxonomy" id="5286"/>
    <lineage>
        <taxon>Eukaryota</taxon>
        <taxon>Fungi</taxon>
        <taxon>Dikarya</taxon>
        <taxon>Basidiomycota</taxon>
        <taxon>Pucciniomycotina</taxon>
        <taxon>Microbotryomycetes</taxon>
        <taxon>Sporidiobolales</taxon>
        <taxon>Sporidiobolaceae</taxon>
        <taxon>Rhodotorula</taxon>
    </lineage>
</organism>
<feature type="region of interest" description="Disordered" evidence="1">
    <location>
        <begin position="620"/>
        <end position="840"/>
    </location>
</feature>
<dbReference type="SUPFAM" id="SSF52047">
    <property type="entry name" value="RNI-like"/>
    <property type="match status" value="1"/>
</dbReference>
<gene>
    <name evidence="2" type="ORF">Rt10032_c11g4654</name>
</gene>
<dbReference type="Proteomes" id="UP000321518">
    <property type="component" value="Unassembled WGS sequence"/>
</dbReference>
<feature type="compositionally biased region" description="Low complexity" evidence="1">
    <location>
        <begin position="657"/>
        <end position="691"/>
    </location>
</feature>
<evidence type="ECO:0000313" key="3">
    <source>
        <dbReference type="Proteomes" id="UP000321518"/>
    </source>
</evidence>
<protein>
    <submittedName>
        <fullName evidence="2">Uncharacterized protein</fullName>
    </submittedName>
</protein>
<proteinExistence type="predicted"/>
<dbReference type="AlphaFoldDB" id="A0A511KJS8"/>
<evidence type="ECO:0000256" key="1">
    <source>
        <dbReference type="SAM" id="MobiDB-lite"/>
    </source>
</evidence>
<dbReference type="Gene3D" id="3.80.10.10">
    <property type="entry name" value="Ribonuclease Inhibitor"/>
    <property type="match status" value="1"/>
</dbReference>
<feature type="region of interest" description="Disordered" evidence="1">
    <location>
        <begin position="229"/>
        <end position="267"/>
    </location>
</feature>
<accession>A0A511KJS8</accession>
<feature type="region of interest" description="Disordered" evidence="1">
    <location>
        <begin position="545"/>
        <end position="574"/>
    </location>
</feature>
<dbReference type="InterPro" id="IPR032675">
    <property type="entry name" value="LRR_dom_sf"/>
</dbReference>
<feature type="compositionally biased region" description="Basic and acidic residues" evidence="1">
    <location>
        <begin position="553"/>
        <end position="564"/>
    </location>
</feature>
<comment type="caution">
    <text evidence="2">The sequence shown here is derived from an EMBL/GenBank/DDBJ whole genome shotgun (WGS) entry which is preliminary data.</text>
</comment>
<feature type="compositionally biased region" description="Low complexity" evidence="1">
    <location>
        <begin position="229"/>
        <end position="239"/>
    </location>
</feature>
<dbReference type="EMBL" id="BJWK01000011">
    <property type="protein sequence ID" value="GEM10637.1"/>
    <property type="molecule type" value="Genomic_DNA"/>
</dbReference>
<sequence length="840" mass="87516">MPPIIPSLETLPQPVQQRIVALALADDPSLTLIALTALGRSLHDATRSVLARTLTLDDDDAVLVAAEEWAEQRREGRGPSQDEGGQALVSGAGKLKGSVLAQVVARDDWANKVIELVVVRPALDRATLPAASSAHQFEQFSFDEDSASSSLGDADSTIPPLNDVALFGLLRRCKNLTSFTWSSYRLPPDDLCQVLGESAKGLLHFKVDLVAGSLAGGAGPGEEAAGVGAGSFVGSPSSPQLGTSPTAAFGSHGTGSTSRTPPRWDATSLSSVTSTLTSLSISSLSLAGSRALSTSLPSFPSLESLCLSRTLFVDDAVLSSIGENCKALKRLEVREMGGTKVGENGLGEVFAGCRFSRSTWSNLAPLPSSLHTLTLRYPESGPHKSWVLDHLFSLSSILTPTGGPGLKRLTVSRKVRLEALVPGSHHLATNPIDPALDPSKWVLTASSPEIEAICEDGKRWECLEMDLWTMDGGAVKRVLEECAGVRKVKVLLDAPFRNLLSLGSSFAASSALRWFVASIPPHHTPELCSLDPNEYLALVGSFPSPSSPAKCPSGEKGDKEDRSTHPVSHLSSLTPPTREWRRFLKRSHTLESLTWGGRGGLGTWRFGSKAGSSLLRVEFEPTRPSSASTAGSGAVEVPKSPRSPMGRRRSSILSFGTTPSPTSAFSTLSLSPPSPSQTAQTTPQTSPYTSFGSVSREVCSPPTGSGRRRSSTSSTASSAFFATPSHTTGSGSALGLYPIPSPPSSAIGSPSKKSFADAPSGPNGPNGAWTVSAGGGVTAGPGWAENGSSTAATSIPPVDEEQGTQAEANAKTAGGGRGKRVSSTTSRKKFDGAANGGGRK</sequence>
<feature type="compositionally biased region" description="Low complexity" evidence="1">
    <location>
        <begin position="700"/>
        <end position="725"/>
    </location>
</feature>
<name>A0A511KJS8_RHOTO</name>
<evidence type="ECO:0000313" key="2">
    <source>
        <dbReference type="EMBL" id="GEM10637.1"/>
    </source>
</evidence>
<feature type="compositionally biased region" description="Polar residues" evidence="1">
    <location>
        <begin position="565"/>
        <end position="574"/>
    </location>
</feature>
<feature type="compositionally biased region" description="Low complexity" evidence="1">
    <location>
        <begin position="744"/>
        <end position="753"/>
    </location>
</feature>
<reference evidence="2 3" key="1">
    <citation type="submission" date="2019-07" db="EMBL/GenBank/DDBJ databases">
        <title>Rhodotorula toruloides NBRC10032 genome sequencing.</title>
        <authorList>
            <person name="Shida Y."/>
            <person name="Takaku H."/>
            <person name="Ogasawara W."/>
            <person name="Mori K."/>
        </authorList>
    </citation>
    <scope>NUCLEOTIDE SEQUENCE [LARGE SCALE GENOMIC DNA]</scope>
    <source>
        <strain evidence="2 3">NBRC10032</strain>
    </source>
</reference>